<dbReference type="Proteomes" id="UP000030108">
    <property type="component" value="Unassembled WGS sequence"/>
</dbReference>
<evidence type="ECO:0000313" key="1">
    <source>
        <dbReference type="EMBL" id="EUC58256.1"/>
    </source>
</evidence>
<gene>
    <name evidence="1" type="ORF">RSOL_242360</name>
</gene>
<evidence type="ECO:0000313" key="2">
    <source>
        <dbReference type="Proteomes" id="UP000030108"/>
    </source>
</evidence>
<protein>
    <submittedName>
        <fullName evidence="1">F-box-like domain protein</fullName>
    </submittedName>
</protein>
<comment type="caution">
    <text evidence="1">The sequence shown here is derived from an EMBL/GenBank/DDBJ whole genome shotgun (WGS) entry which is preliminary data.</text>
</comment>
<dbReference type="SUPFAM" id="SSF81383">
    <property type="entry name" value="F-box domain"/>
    <property type="match status" value="1"/>
</dbReference>
<dbReference type="OrthoDB" id="3266451at2759"/>
<proteinExistence type="predicted"/>
<feature type="non-terminal residue" evidence="1">
    <location>
        <position position="542"/>
    </location>
</feature>
<accession>A0A0A1UIQ2</accession>
<dbReference type="Gene3D" id="1.20.1280.50">
    <property type="match status" value="1"/>
</dbReference>
<name>A0A0A1UIQ2_9AGAM</name>
<dbReference type="EMBL" id="JATN01000321">
    <property type="protein sequence ID" value="EUC58256.1"/>
    <property type="molecule type" value="Genomic_DNA"/>
</dbReference>
<reference evidence="2" key="1">
    <citation type="journal article" date="2014" name="Genome Announc.">
        <title>Draft genome sequence of the plant-pathogenic soil fungus Rhizoctonia solani anastomosis group 3 strain Rhs1AP.</title>
        <authorList>
            <person name="Cubeta M.A."/>
            <person name="Thomas E."/>
            <person name="Dean R.A."/>
            <person name="Jabaji S."/>
            <person name="Neate S.M."/>
            <person name="Tavantzis S."/>
            <person name="Toda T."/>
            <person name="Vilgalys R."/>
            <person name="Bharathan N."/>
            <person name="Fedorova-Abrams N."/>
            <person name="Pakala S.B."/>
            <person name="Pakala S.M."/>
            <person name="Zafar N."/>
            <person name="Joardar V."/>
            <person name="Losada L."/>
            <person name="Nierman W.C."/>
        </authorList>
    </citation>
    <scope>NUCLEOTIDE SEQUENCE [LARGE SCALE GENOMIC DNA]</scope>
    <source>
        <strain evidence="2">AG-3</strain>
    </source>
</reference>
<organism evidence="1 2">
    <name type="scientific">Rhizoctonia solani AG-3 Rhs1AP</name>
    <dbReference type="NCBI Taxonomy" id="1086054"/>
    <lineage>
        <taxon>Eukaryota</taxon>
        <taxon>Fungi</taxon>
        <taxon>Dikarya</taxon>
        <taxon>Basidiomycota</taxon>
        <taxon>Agaricomycotina</taxon>
        <taxon>Agaricomycetes</taxon>
        <taxon>Cantharellales</taxon>
        <taxon>Ceratobasidiaceae</taxon>
        <taxon>Rhizoctonia</taxon>
    </lineage>
</organism>
<dbReference type="AlphaFoldDB" id="A0A0A1UIQ2"/>
<dbReference type="InterPro" id="IPR036047">
    <property type="entry name" value="F-box-like_dom_sf"/>
</dbReference>
<sequence length="542" mass="61506">MLEQLNIASEHLSIALERYIHVCLGVRESYTRENTFPKITYQHSRQMDTELATIASYDTQLQRAKLAISQVRNFSLDLVPVHSLPPELVTRIFQFALAPEPHEPDWSQDPKGVGFPQSPDYLAQVCSRWRQIAFASPSLWSHLNFALHMSRYQGHLPRALSYVARASQLPLRLYISEPCEIKQRNPSVFEFIGSIASRVLALEYHSGGIECLAPVLRSLLSNSRAGTLTKLVTNSTSGHLNSFLLTAETWTALDDNGLDNMSPCLDISDEQLEAIFAPLTILHLRAIFPRWGSAAYHNLVDLRLTSAFRYSWSSIREANLVSVLKASPGLRILHFALGIKHRSTEIVAVPLADLEVLNIKTVCTYAKHLEVGSILRLIAPGRRPLRLTIENAVYEEGPSMDETVQFFERSNITRFCAKEGYPPVKRLLPRTLNLEELVFSSCKLTWRANIDLSNDQYRASQSPEPAPFSWYIRESQVDLDDILVFYNDYHPRSLALANCDVYDAEYEEPLTEDELWEFSQSACFRSYEGLSPDPTANWDILD</sequence>